<feature type="transmembrane region" description="Helical" evidence="2">
    <location>
        <begin position="879"/>
        <end position="907"/>
    </location>
</feature>
<accession>A0A1C6XFR2</accession>
<feature type="transmembrane region" description="Helical" evidence="2">
    <location>
        <begin position="824"/>
        <end position="844"/>
    </location>
</feature>
<keyword evidence="2" id="KW-0472">Membrane</keyword>
<feature type="transmembrane region" description="Helical" evidence="2">
    <location>
        <begin position="687"/>
        <end position="714"/>
    </location>
</feature>
<protein>
    <submittedName>
        <fullName evidence="3">Uncharacterized protein</fullName>
    </submittedName>
</protein>
<feature type="region of interest" description="Disordered" evidence="1">
    <location>
        <begin position="1"/>
        <end position="22"/>
    </location>
</feature>
<feature type="transmembrane region" description="Helical" evidence="2">
    <location>
        <begin position="1012"/>
        <end position="1045"/>
    </location>
</feature>
<dbReference type="Proteomes" id="UP000507163">
    <property type="component" value="Chromosome 10"/>
</dbReference>
<feature type="compositionally biased region" description="Acidic residues" evidence="1">
    <location>
        <begin position="55"/>
        <end position="69"/>
    </location>
</feature>
<evidence type="ECO:0000256" key="1">
    <source>
        <dbReference type="SAM" id="MobiDB-lite"/>
    </source>
</evidence>
<name>A0A1C6XFR2_PLACU</name>
<feature type="transmembrane region" description="Helical" evidence="2">
    <location>
        <begin position="1057"/>
        <end position="1075"/>
    </location>
</feature>
<feature type="transmembrane region" description="Helical" evidence="2">
    <location>
        <begin position="740"/>
        <end position="758"/>
    </location>
</feature>
<feature type="region of interest" description="Disordered" evidence="1">
    <location>
        <begin position="52"/>
        <end position="73"/>
    </location>
</feature>
<feature type="transmembrane region" description="Helical" evidence="2">
    <location>
        <begin position="850"/>
        <end position="867"/>
    </location>
</feature>
<feature type="transmembrane region" description="Helical" evidence="2">
    <location>
        <begin position="975"/>
        <end position="991"/>
    </location>
</feature>
<evidence type="ECO:0000313" key="3">
    <source>
        <dbReference type="EMBL" id="SCM02715.1"/>
    </source>
</evidence>
<evidence type="ECO:0000313" key="4">
    <source>
        <dbReference type="Proteomes" id="UP000507163"/>
    </source>
</evidence>
<feature type="transmembrane region" description="Helical" evidence="2">
    <location>
        <begin position="472"/>
        <end position="489"/>
    </location>
</feature>
<feature type="transmembrane region" description="Helical" evidence="2">
    <location>
        <begin position="913"/>
        <end position="931"/>
    </location>
</feature>
<evidence type="ECO:0000256" key="2">
    <source>
        <dbReference type="SAM" id="Phobius"/>
    </source>
</evidence>
<gene>
    <name evidence="3" type="ORF">PCHAJ_000247100</name>
</gene>
<sequence>MLRNTTKANLLVSDENSRTEKNNISNKRIEKEIKNLKESKFANSDNIYITITEKDENEQDENEQDENEKDENAQQSKYLHLVEAFDEKYFIGKTFFITNFVENIKLLKKSNIELCNKNKETELNRNSNNYFNGEEVYKFNSYKNSICPFYGLYETLNLEDIFSSYSLFLDEICYFLKIFDIFKSEFIKEHDRFNDSNGKENYDKYNIAGQEEKAKLNFYANIFFEIIYKDITTHLQQIQKELINKIFDNEEYIMENFYNNFYNFFMKYYNIKESIVYDFCIFNDYPFSEVYVNLNNIPFCFLKKKNVIKLTGDKYNKRNILSTLINSKDWIPKITILNLFEKSQDFTHRLFFYYQYKIFILYYYLNKHKIFSRFFDHNYVIDIETSHLVYSYVKKVNKKLITHEKKTKKNYSNMLYKINNCDCINENVFFYKFFYNYKKLKLDKDNIIVDSLGYETSGVKVERKKRKKIYKYYIYLFFIFFIFLIPQFIKNIYILFQTSEIDNYLNDAKFGYINFDQGGKGNFNNYPLFYIYINALKRISHYDIQDRHKINDDEKFEVTNDLQGDTIETEKAEKNDNDDIKIKKLNDDSGKEEKIDINSMSFKYTLFLMLIIISEFCIFSLGVIYNLHLLRKKFEHNNFVTNVCSSVLILYNPVLLCSNINYINSISIGLLFWAINFIILKKIFLSILIYFISIYINIQNIIFFIPFMFIYVYINSRYIIKKGNQIKSQVINIYKALKYTIIYICSFILLTYFFLYLLSEQKVGGLTHLNKCFHYFNNTYFEQIENVFISLTEYTGLSITSEFDKKSRIYKNNTRHYDINWNEYFIYIMKSVPIILNLFFNYIFAISTLIKFYVSLVISCITLFLIDMNYEDKYYLLKFVITLLLLYINVLNNSSILLNILFTSYIILTNEKIDGYIFLLTITYFILHTYLMCPSNDFNRNIYYQAKIGAELIKQAFSYIQINLIYFYQTCIKRFFLSLFIFIPGASSSIISPETERDANNINQKMEIQKKIIICLYSHLSWNYLSIPLSFFFFLLFFLIGLLKLYYPRISIKSAEFVLKLCTHISLLIILMLLYKKRDELKKYDFLSIPDSPDKRAFPVSRSKKL</sequence>
<dbReference type="AlphaFoldDB" id="A0A1C6XFR2"/>
<reference evidence="3 4" key="1">
    <citation type="submission" date="2016-08" db="EMBL/GenBank/DDBJ databases">
        <authorList>
            <consortium name="Pathogen Informatics"/>
        </authorList>
    </citation>
    <scope>NUCLEOTIDE SEQUENCE [LARGE SCALE GENOMIC DNA]</scope>
    <source>
        <strain evidence="3 4">AJ</strain>
    </source>
</reference>
<keyword evidence="2" id="KW-1133">Transmembrane helix</keyword>
<keyword evidence="2" id="KW-0812">Transmembrane</keyword>
<organism evidence="3 4">
    <name type="scientific">Plasmodium chabaudi chabaudi</name>
    <dbReference type="NCBI Taxonomy" id="31271"/>
    <lineage>
        <taxon>Eukaryota</taxon>
        <taxon>Sar</taxon>
        <taxon>Alveolata</taxon>
        <taxon>Apicomplexa</taxon>
        <taxon>Aconoidasida</taxon>
        <taxon>Haemosporida</taxon>
        <taxon>Plasmodiidae</taxon>
        <taxon>Plasmodium</taxon>
        <taxon>Plasmodium (Vinckeia)</taxon>
    </lineage>
</organism>
<proteinExistence type="predicted"/>
<dbReference type="EMBL" id="LT608176">
    <property type="protein sequence ID" value="SCM02715.1"/>
    <property type="molecule type" value="Genomic_DNA"/>
</dbReference>
<feature type="transmembrane region" description="Helical" evidence="2">
    <location>
        <begin position="604"/>
        <end position="627"/>
    </location>
</feature>
<feature type="transmembrane region" description="Helical" evidence="2">
    <location>
        <begin position="346"/>
        <end position="365"/>
    </location>
</feature>